<dbReference type="Pfam" id="PF13495">
    <property type="entry name" value="Phage_int_SAM_4"/>
    <property type="match status" value="1"/>
</dbReference>
<dbReference type="Gene3D" id="1.10.443.10">
    <property type="entry name" value="Intergrase catalytic core"/>
    <property type="match status" value="1"/>
</dbReference>
<dbReference type="PATRIC" id="fig|280505.15.peg.4058"/>
<dbReference type="InterPro" id="IPR002104">
    <property type="entry name" value="Integrase_catalytic"/>
</dbReference>
<dbReference type="EMBL" id="CP012030">
    <property type="protein sequence ID" value="ALO28299.1"/>
    <property type="molecule type" value="Genomic_DNA"/>
</dbReference>
<protein>
    <submittedName>
        <fullName evidence="8">Site-specific recombinase, phage integrase family</fullName>
    </submittedName>
</protein>
<accession>A0A0S2IXG2</accession>
<keyword evidence="3 5" id="KW-0238">DNA-binding</keyword>
<evidence type="ECO:0000256" key="2">
    <source>
        <dbReference type="ARBA" id="ARBA00022908"/>
    </source>
</evidence>
<evidence type="ECO:0000313" key="8">
    <source>
        <dbReference type="EMBL" id="ALO28299.1"/>
    </source>
</evidence>
<sequence>MTHFGDIWFPFSKAFRKRMLKSYKSNSRVSLLNWQGRKMAELDVPKKNKHSVERLIKIIRQRNYKKATAYTYMKYNLDFLHFADKPAEKITVKDLNRYMDHLRKRKVSSSTIQINVSSLKMFFEDVMKMNLFQDFQRPVREYNNPNAITYKEMQSILKTASSNAKHELMCGLVYFGGLRVGELITLRWAHLDTKRKSIHIKVPVLSQSRTVEIPAELGTLIKKYEREVISSSNTYLFPGKSLGSHTTSRNVERIISEIGRNSGISSPITVFTLRHSRALHLIADGSSLNHVKDFLGHKTLASTESYLPVKRNLRSSVREKSRQEALKNIRKKFRTS</sequence>
<dbReference type="GO" id="GO:0015074">
    <property type="term" value="P:DNA integration"/>
    <property type="evidence" value="ECO:0007669"/>
    <property type="project" value="UniProtKB-KW"/>
</dbReference>
<dbReference type="PROSITE" id="PS51900">
    <property type="entry name" value="CB"/>
    <property type="match status" value="1"/>
</dbReference>
<comment type="similarity">
    <text evidence="1">Belongs to the 'phage' integrase family.</text>
</comment>
<dbReference type="SUPFAM" id="SSF56349">
    <property type="entry name" value="DNA breaking-rejoining enzymes"/>
    <property type="match status" value="1"/>
</dbReference>
<feature type="domain" description="Core-binding (CB)" evidence="7">
    <location>
        <begin position="46"/>
        <end position="127"/>
    </location>
</feature>
<dbReference type="InterPro" id="IPR044068">
    <property type="entry name" value="CB"/>
</dbReference>
<dbReference type="InterPro" id="IPR010998">
    <property type="entry name" value="Integrase_recombinase_N"/>
</dbReference>
<evidence type="ECO:0000256" key="1">
    <source>
        <dbReference type="ARBA" id="ARBA00008857"/>
    </source>
</evidence>
<evidence type="ECO:0000313" key="9">
    <source>
        <dbReference type="Proteomes" id="UP000058857"/>
    </source>
</evidence>
<dbReference type="PANTHER" id="PTHR30349:SF64">
    <property type="entry name" value="PROPHAGE INTEGRASE INTD-RELATED"/>
    <property type="match status" value="1"/>
</dbReference>
<evidence type="ECO:0000256" key="3">
    <source>
        <dbReference type="ARBA" id="ARBA00023125"/>
    </source>
</evidence>
<evidence type="ECO:0000256" key="4">
    <source>
        <dbReference type="ARBA" id="ARBA00023172"/>
    </source>
</evidence>
<dbReference type="Pfam" id="PF00589">
    <property type="entry name" value="Phage_integrase"/>
    <property type="match status" value="1"/>
</dbReference>
<evidence type="ECO:0000259" key="6">
    <source>
        <dbReference type="PROSITE" id="PS51898"/>
    </source>
</evidence>
<gene>
    <name evidence="8" type="ORF">LBBP_04170</name>
</gene>
<dbReference type="InterPro" id="IPR004107">
    <property type="entry name" value="Integrase_SAM-like_N"/>
</dbReference>
<dbReference type="GO" id="GO:0003677">
    <property type="term" value="F:DNA binding"/>
    <property type="evidence" value="ECO:0007669"/>
    <property type="project" value="UniProtKB-UniRule"/>
</dbReference>
<dbReference type="PANTHER" id="PTHR30349">
    <property type="entry name" value="PHAGE INTEGRASE-RELATED"/>
    <property type="match status" value="1"/>
</dbReference>
<dbReference type="AlphaFoldDB" id="A0A0S2IXG2"/>
<keyword evidence="4" id="KW-0233">DNA recombination</keyword>
<evidence type="ECO:0000259" key="7">
    <source>
        <dbReference type="PROSITE" id="PS51900"/>
    </source>
</evidence>
<dbReference type="Proteomes" id="UP000058857">
    <property type="component" value="Chromosome 2"/>
</dbReference>
<dbReference type="InterPro" id="IPR013762">
    <property type="entry name" value="Integrase-like_cat_sf"/>
</dbReference>
<proteinExistence type="inferred from homology"/>
<reference evidence="8 9" key="1">
    <citation type="journal article" date="2015" name="PLoS Negl. Trop. Dis.">
        <title>Distribution of Plasmids in Distinct Leptospira Pathogenic Species.</title>
        <authorList>
            <person name="Wang Y."/>
            <person name="Zhuang X."/>
            <person name="Zhong Y."/>
            <person name="Zhang C."/>
            <person name="Zhang Y."/>
            <person name="Zeng L."/>
            <person name="Zhu Y."/>
            <person name="He P."/>
            <person name="Dong K."/>
            <person name="Pal U."/>
            <person name="Guo X."/>
            <person name="Qin J."/>
        </authorList>
    </citation>
    <scope>NUCLEOTIDE SEQUENCE [LARGE SCALE GENOMIC DNA]</scope>
    <source>
        <strain evidence="8 9">56604</strain>
    </source>
</reference>
<dbReference type="InterPro" id="IPR050090">
    <property type="entry name" value="Tyrosine_recombinase_XerCD"/>
</dbReference>
<keyword evidence="2" id="KW-0229">DNA integration</keyword>
<dbReference type="GO" id="GO:0006310">
    <property type="term" value="P:DNA recombination"/>
    <property type="evidence" value="ECO:0007669"/>
    <property type="project" value="UniProtKB-KW"/>
</dbReference>
<dbReference type="PROSITE" id="PS51898">
    <property type="entry name" value="TYR_RECOMBINASE"/>
    <property type="match status" value="1"/>
</dbReference>
<dbReference type="Gene3D" id="1.10.150.130">
    <property type="match status" value="1"/>
</dbReference>
<name>A0A0S2IXG2_LEPBO</name>
<feature type="domain" description="Tyr recombinase" evidence="6">
    <location>
        <begin position="143"/>
        <end position="319"/>
    </location>
</feature>
<evidence type="ECO:0000256" key="5">
    <source>
        <dbReference type="PROSITE-ProRule" id="PRU01248"/>
    </source>
</evidence>
<organism evidence="8">
    <name type="scientific">Leptospira borgpetersenii serovar Ballum</name>
    <dbReference type="NCBI Taxonomy" id="280505"/>
    <lineage>
        <taxon>Bacteria</taxon>
        <taxon>Pseudomonadati</taxon>
        <taxon>Spirochaetota</taxon>
        <taxon>Spirochaetia</taxon>
        <taxon>Leptospirales</taxon>
        <taxon>Leptospiraceae</taxon>
        <taxon>Leptospira</taxon>
    </lineage>
</organism>
<dbReference type="InterPro" id="IPR011010">
    <property type="entry name" value="DNA_brk_join_enz"/>
</dbReference>